<protein>
    <submittedName>
        <fullName evidence="1">Uncharacterized protein</fullName>
    </submittedName>
</protein>
<dbReference type="AlphaFoldDB" id="A0AAD6ZCJ3"/>
<reference evidence="1" key="1">
    <citation type="submission" date="2023-03" db="EMBL/GenBank/DDBJ databases">
        <title>Massive genome expansion in bonnet fungi (Mycena s.s.) driven by repeated elements and novel gene families across ecological guilds.</title>
        <authorList>
            <consortium name="Lawrence Berkeley National Laboratory"/>
            <person name="Harder C.B."/>
            <person name="Miyauchi S."/>
            <person name="Viragh M."/>
            <person name="Kuo A."/>
            <person name="Thoen E."/>
            <person name="Andreopoulos B."/>
            <person name="Lu D."/>
            <person name="Skrede I."/>
            <person name="Drula E."/>
            <person name="Henrissat B."/>
            <person name="Morin E."/>
            <person name="Kohler A."/>
            <person name="Barry K."/>
            <person name="LaButti K."/>
            <person name="Morin E."/>
            <person name="Salamov A."/>
            <person name="Lipzen A."/>
            <person name="Mereny Z."/>
            <person name="Hegedus B."/>
            <person name="Baldrian P."/>
            <person name="Stursova M."/>
            <person name="Weitz H."/>
            <person name="Taylor A."/>
            <person name="Grigoriev I.V."/>
            <person name="Nagy L.G."/>
            <person name="Martin F."/>
            <person name="Kauserud H."/>
        </authorList>
    </citation>
    <scope>NUCLEOTIDE SEQUENCE</scope>
    <source>
        <strain evidence="1">CBHHK002</strain>
    </source>
</reference>
<evidence type="ECO:0000313" key="2">
    <source>
        <dbReference type="Proteomes" id="UP001218218"/>
    </source>
</evidence>
<accession>A0AAD6ZCJ3</accession>
<sequence>MAVHSLLSPITLLSCGRQWLRTGSLKSPKNINRNIFIQVGPAAAMISGLVSGETDRKAKFIPYVSSATQVAVLDGSVGSVEQYLVIDLQVVDKVGHGYNRGYRKVNPHPYPSNPYPARVGYKTRAGKPRFLNHPRVVQPVVQPVGFTCQDETEIKYIS</sequence>
<name>A0AAD6ZCJ3_9AGAR</name>
<dbReference type="Proteomes" id="UP001218218">
    <property type="component" value="Unassembled WGS sequence"/>
</dbReference>
<keyword evidence="2" id="KW-1185">Reference proteome</keyword>
<comment type="caution">
    <text evidence="1">The sequence shown here is derived from an EMBL/GenBank/DDBJ whole genome shotgun (WGS) entry which is preliminary data.</text>
</comment>
<evidence type="ECO:0000313" key="1">
    <source>
        <dbReference type="EMBL" id="KAJ7318038.1"/>
    </source>
</evidence>
<organism evidence="1 2">
    <name type="scientific">Mycena albidolilacea</name>
    <dbReference type="NCBI Taxonomy" id="1033008"/>
    <lineage>
        <taxon>Eukaryota</taxon>
        <taxon>Fungi</taxon>
        <taxon>Dikarya</taxon>
        <taxon>Basidiomycota</taxon>
        <taxon>Agaricomycotina</taxon>
        <taxon>Agaricomycetes</taxon>
        <taxon>Agaricomycetidae</taxon>
        <taxon>Agaricales</taxon>
        <taxon>Marasmiineae</taxon>
        <taxon>Mycenaceae</taxon>
        <taxon>Mycena</taxon>
    </lineage>
</organism>
<dbReference type="EMBL" id="JARIHO010000059">
    <property type="protein sequence ID" value="KAJ7318038.1"/>
    <property type="molecule type" value="Genomic_DNA"/>
</dbReference>
<proteinExistence type="predicted"/>
<gene>
    <name evidence="1" type="ORF">DFH08DRAFT_820060</name>
</gene>